<dbReference type="InterPro" id="IPR042099">
    <property type="entry name" value="ANL_N_sf"/>
</dbReference>
<dbReference type="GO" id="GO:0005524">
    <property type="term" value="F:ATP binding"/>
    <property type="evidence" value="ECO:0007669"/>
    <property type="project" value="UniProtKB-KW"/>
</dbReference>
<dbReference type="InterPro" id="IPR000873">
    <property type="entry name" value="AMP-dep_synth/lig_dom"/>
</dbReference>
<dbReference type="AlphaFoldDB" id="A0A210R1V4"/>
<comment type="caution">
    <text evidence="11">The sequence shown here is derived from an EMBL/GenBank/DDBJ whole genome shotgun (WGS) entry which is preliminary data.</text>
</comment>
<evidence type="ECO:0000256" key="8">
    <source>
        <dbReference type="ARBA" id="ARBA00048497"/>
    </source>
</evidence>
<evidence type="ECO:0000313" key="12">
    <source>
        <dbReference type="Proteomes" id="UP000242188"/>
    </source>
</evidence>
<dbReference type="FunFam" id="3.40.50.12780:FF:000003">
    <property type="entry name" value="Long-chain-fatty-acid--CoA ligase FadD"/>
    <property type="match status" value="1"/>
</dbReference>
<evidence type="ECO:0000256" key="4">
    <source>
        <dbReference type="ARBA" id="ARBA00022741"/>
    </source>
</evidence>
<accession>A0A210R1V4</accession>
<proteinExistence type="inferred from homology"/>
<dbReference type="SUPFAM" id="SSF56801">
    <property type="entry name" value="Acetyl-CoA synthetase-like"/>
    <property type="match status" value="1"/>
</dbReference>
<dbReference type="InterPro" id="IPR045851">
    <property type="entry name" value="AMP-bd_C_sf"/>
</dbReference>
<dbReference type="EMBL" id="NEDP02000798">
    <property type="protein sequence ID" value="OWF54962.1"/>
    <property type="molecule type" value="Genomic_DNA"/>
</dbReference>
<comment type="similarity">
    <text evidence="1">Belongs to the ATP-dependent AMP-binding enzyme family.</text>
</comment>
<evidence type="ECO:0000256" key="1">
    <source>
        <dbReference type="ARBA" id="ARBA00006432"/>
    </source>
</evidence>
<feature type="domain" description="AMP-binding enzyme C-terminal" evidence="10">
    <location>
        <begin position="529"/>
        <end position="606"/>
    </location>
</feature>
<dbReference type="InterPro" id="IPR020845">
    <property type="entry name" value="AMP-binding_CS"/>
</dbReference>
<reference evidence="11 12" key="1">
    <citation type="journal article" date="2017" name="Nat. Ecol. Evol.">
        <title>Scallop genome provides insights into evolution of bilaterian karyotype and development.</title>
        <authorList>
            <person name="Wang S."/>
            <person name="Zhang J."/>
            <person name="Jiao W."/>
            <person name="Li J."/>
            <person name="Xun X."/>
            <person name="Sun Y."/>
            <person name="Guo X."/>
            <person name="Huan P."/>
            <person name="Dong B."/>
            <person name="Zhang L."/>
            <person name="Hu X."/>
            <person name="Sun X."/>
            <person name="Wang J."/>
            <person name="Zhao C."/>
            <person name="Wang Y."/>
            <person name="Wang D."/>
            <person name="Huang X."/>
            <person name="Wang R."/>
            <person name="Lv J."/>
            <person name="Li Y."/>
            <person name="Zhang Z."/>
            <person name="Liu B."/>
            <person name="Lu W."/>
            <person name="Hui Y."/>
            <person name="Liang J."/>
            <person name="Zhou Z."/>
            <person name="Hou R."/>
            <person name="Li X."/>
            <person name="Liu Y."/>
            <person name="Li H."/>
            <person name="Ning X."/>
            <person name="Lin Y."/>
            <person name="Zhao L."/>
            <person name="Xing Q."/>
            <person name="Dou J."/>
            <person name="Li Y."/>
            <person name="Mao J."/>
            <person name="Guo H."/>
            <person name="Dou H."/>
            <person name="Li T."/>
            <person name="Mu C."/>
            <person name="Jiang W."/>
            <person name="Fu Q."/>
            <person name="Fu X."/>
            <person name="Miao Y."/>
            <person name="Liu J."/>
            <person name="Yu Q."/>
            <person name="Li R."/>
            <person name="Liao H."/>
            <person name="Li X."/>
            <person name="Kong Y."/>
            <person name="Jiang Z."/>
            <person name="Chourrout D."/>
            <person name="Li R."/>
            <person name="Bao Z."/>
        </authorList>
    </citation>
    <scope>NUCLEOTIDE SEQUENCE [LARGE SCALE GENOMIC DNA]</scope>
    <source>
        <strain evidence="11 12">PY_sf001</strain>
    </source>
</reference>
<evidence type="ECO:0000256" key="5">
    <source>
        <dbReference type="ARBA" id="ARBA00022840"/>
    </source>
</evidence>
<keyword evidence="4" id="KW-0547">Nucleotide-binding</keyword>
<dbReference type="Proteomes" id="UP000242188">
    <property type="component" value="Unassembled WGS sequence"/>
</dbReference>
<protein>
    <recommendedName>
        <fullName evidence="3">Luciferin 4-monooxygenase</fullName>
        <ecNumber evidence="2">1.13.12.7</ecNumber>
    </recommendedName>
</protein>
<sequence>MSKCVTMSKYVMGNFLRRFPDILRQSVQTRLICRSYTISSHDNILQSNSEVDIGRPTGYLGREAKRQISGAERSLHMSKCKNTILEKSSEGTLVNSPHPKLEIPSNSFAEFVFNCLDSRKDAIATVDYLTGRSYTSSWIKDSSIRVASGLNRLGLRKGDTVLVFCSNSPEYTVVILACAALGLVISTANSAYAVGELGRQLGHCTAKAIVTIPELVPTARGAANSSPDLADSVKWLITIGGAAEGCVPFSVLLEDDGKAFPENVDIDSDDVLFLPYSSGTTGLSKGVMLTHNNVVANILQAIKGPMALDPDKECLIGLLPFYHIYGLVVVQFGATCLGTKLITLPKFEPENFLGAIQKHKISFLHLVPPVVLFLAKSPLVNNYDVSSIDGIICGAAPLGEGLTEEASNRLDCHVIQAYGLTETSPIILMDQAPPKLGTVGQLVSNTQAKIIDAENGACLGPGETGEILVRGPQVMKGYLNNQEATDNMIRDGWLHTGDIGHYDEEGYISITERLKELIKYKGFQVPPAELEALLLTHPCVQDAGVIGLKAGEDVGEVPRAFVVTKPNTQLAEEDVTKFVEENVTHYKRLRGGVKFVDAIPKTASGKILRRQLRDL</sequence>
<dbReference type="Pfam" id="PF00501">
    <property type="entry name" value="AMP-binding"/>
    <property type="match status" value="1"/>
</dbReference>
<organism evidence="11 12">
    <name type="scientific">Mizuhopecten yessoensis</name>
    <name type="common">Japanese scallop</name>
    <name type="synonym">Patinopecten yessoensis</name>
    <dbReference type="NCBI Taxonomy" id="6573"/>
    <lineage>
        <taxon>Eukaryota</taxon>
        <taxon>Metazoa</taxon>
        <taxon>Spiralia</taxon>
        <taxon>Lophotrochozoa</taxon>
        <taxon>Mollusca</taxon>
        <taxon>Bivalvia</taxon>
        <taxon>Autobranchia</taxon>
        <taxon>Pteriomorphia</taxon>
        <taxon>Pectinida</taxon>
        <taxon>Pectinoidea</taxon>
        <taxon>Pectinidae</taxon>
        <taxon>Mizuhopecten</taxon>
    </lineage>
</organism>
<dbReference type="GO" id="GO:0016405">
    <property type="term" value="F:CoA-ligase activity"/>
    <property type="evidence" value="ECO:0007669"/>
    <property type="project" value="TreeGrafter"/>
</dbReference>
<dbReference type="FunFam" id="3.30.300.30:FF:000007">
    <property type="entry name" value="4-coumarate--CoA ligase 2"/>
    <property type="match status" value="1"/>
</dbReference>
<dbReference type="OrthoDB" id="10253869at2759"/>
<keyword evidence="7" id="KW-0599">Photoprotein</keyword>
<dbReference type="STRING" id="6573.A0A210R1V4"/>
<dbReference type="GO" id="GO:0008218">
    <property type="term" value="P:bioluminescence"/>
    <property type="evidence" value="ECO:0007669"/>
    <property type="project" value="UniProtKB-KW"/>
</dbReference>
<evidence type="ECO:0000256" key="3">
    <source>
        <dbReference type="ARBA" id="ARBA00019043"/>
    </source>
</evidence>
<dbReference type="PANTHER" id="PTHR24096:SF422">
    <property type="entry name" value="BCDNA.GH02901"/>
    <property type="match status" value="1"/>
</dbReference>
<dbReference type="Pfam" id="PF13193">
    <property type="entry name" value="AMP-binding_C"/>
    <property type="match status" value="1"/>
</dbReference>
<evidence type="ECO:0000313" key="11">
    <source>
        <dbReference type="EMBL" id="OWF54962.1"/>
    </source>
</evidence>
<evidence type="ECO:0000259" key="9">
    <source>
        <dbReference type="Pfam" id="PF00501"/>
    </source>
</evidence>
<keyword evidence="6" id="KW-0455">Luminescence</keyword>
<evidence type="ECO:0000256" key="6">
    <source>
        <dbReference type="ARBA" id="ARBA00023223"/>
    </source>
</evidence>
<keyword evidence="5" id="KW-0067">ATP-binding</keyword>
<feature type="domain" description="AMP-dependent synthetase/ligase" evidence="9">
    <location>
        <begin position="119"/>
        <end position="479"/>
    </location>
</feature>
<evidence type="ECO:0000256" key="7">
    <source>
        <dbReference type="ARBA" id="ARBA00023262"/>
    </source>
</evidence>
<dbReference type="PANTHER" id="PTHR24096">
    <property type="entry name" value="LONG-CHAIN-FATTY-ACID--COA LIGASE"/>
    <property type="match status" value="1"/>
</dbReference>
<evidence type="ECO:0000259" key="10">
    <source>
        <dbReference type="Pfam" id="PF13193"/>
    </source>
</evidence>
<evidence type="ECO:0000256" key="2">
    <source>
        <dbReference type="ARBA" id="ARBA00012532"/>
    </source>
</evidence>
<gene>
    <name evidence="11" type="ORF">KP79_PYT17939</name>
</gene>
<keyword evidence="11" id="KW-0436">Ligase</keyword>
<comment type="catalytic activity">
    <reaction evidence="8">
        <text>firefly D-luciferin + ATP + O2 = firefly oxyluciferin + hnu + AMP + CO2 + diphosphate</text>
        <dbReference type="Rhea" id="RHEA:10732"/>
        <dbReference type="ChEBI" id="CHEBI:15379"/>
        <dbReference type="ChEBI" id="CHEBI:16526"/>
        <dbReference type="ChEBI" id="CHEBI:16792"/>
        <dbReference type="ChEBI" id="CHEBI:30212"/>
        <dbReference type="ChEBI" id="CHEBI:30616"/>
        <dbReference type="ChEBI" id="CHEBI:33019"/>
        <dbReference type="ChEBI" id="CHEBI:58038"/>
        <dbReference type="ChEBI" id="CHEBI:456215"/>
        <dbReference type="EC" id="1.13.12.7"/>
    </reaction>
</comment>
<name>A0A210R1V4_MIZYE</name>
<dbReference type="PROSITE" id="PS00455">
    <property type="entry name" value="AMP_BINDING"/>
    <property type="match status" value="1"/>
</dbReference>
<dbReference type="Gene3D" id="3.40.50.12780">
    <property type="entry name" value="N-terminal domain of ligase-like"/>
    <property type="match status" value="1"/>
</dbReference>
<keyword evidence="12" id="KW-1185">Reference proteome</keyword>
<dbReference type="EC" id="1.13.12.7" evidence="2"/>
<dbReference type="Gene3D" id="3.30.300.30">
    <property type="match status" value="1"/>
</dbReference>
<dbReference type="InterPro" id="IPR025110">
    <property type="entry name" value="AMP-bd_C"/>
</dbReference>